<dbReference type="Pfam" id="PF00320">
    <property type="entry name" value="GATA"/>
    <property type="match status" value="1"/>
</dbReference>
<dbReference type="SUPFAM" id="SSF57716">
    <property type="entry name" value="Glucocorticoid receptor-like (DNA-binding domain)"/>
    <property type="match status" value="1"/>
</dbReference>
<evidence type="ECO:0000313" key="7">
    <source>
        <dbReference type="RefSeq" id="XP_033769739.1"/>
    </source>
</evidence>
<reference evidence="7" key="4">
    <citation type="submission" date="2025-08" db="UniProtKB">
        <authorList>
            <consortium name="RefSeq"/>
        </authorList>
    </citation>
    <scope>IDENTIFICATION</scope>
    <source>
        <strain evidence="7">CBS432</strain>
    </source>
</reference>
<reference evidence="7" key="3">
    <citation type="submission" date="2025-07" db="EMBL/GenBank/DDBJ databases">
        <authorList>
            <consortium name="NCBI Genome Project"/>
        </authorList>
    </citation>
    <scope>NUCLEOTIDE SEQUENCE</scope>
    <source>
        <strain evidence="7">CBS432</strain>
    </source>
</reference>
<organism evidence="7">
    <name type="scientific">Saccharomyces paradoxus</name>
    <name type="common">Yeast</name>
    <name type="synonym">Saccharomyces douglasii</name>
    <dbReference type="NCBI Taxonomy" id="27291"/>
    <lineage>
        <taxon>Eukaryota</taxon>
        <taxon>Fungi</taxon>
        <taxon>Dikarya</taxon>
        <taxon>Ascomycota</taxon>
        <taxon>Saccharomycotina</taxon>
        <taxon>Saccharomycetes</taxon>
        <taxon>Saccharomycetales</taxon>
        <taxon>Saccharomycetaceae</taxon>
        <taxon>Saccharomyces</taxon>
    </lineage>
</organism>
<dbReference type="AlphaFoldDB" id="A0A8B8V149"/>
<feature type="compositionally biased region" description="Low complexity" evidence="5">
    <location>
        <begin position="89"/>
        <end position="104"/>
    </location>
</feature>
<keyword evidence="3" id="KW-0862">Zinc</keyword>
<sequence>MLYNKEREASSISSSGRRTKFHFDRFVQMVLFIATNPDYCCSVASIRDTGSRPDLKRADMLEQKIKSLNTALGSKLKEENRLGESLHNSTTPAPSSLSSLPISSCGKKSSVGYRPKSRKKQTILPNGQPKECATCGDTWTSQWRSGPNGNVELCSRCGIAYRKKMEKKIRSQQSTENSIKNFVFNNK</sequence>
<evidence type="ECO:0000259" key="6">
    <source>
        <dbReference type="PROSITE" id="PS50114"/>
    </source>
</evidence>
<dbReference type="VEuPathDB" id="FungiDB:SPAR_P02420"/>
<evidence type="ECO:0000256" key="5">
    <source>
        <dbReference type="SAM" id="MobiDB-lite"/>
    </source>
</evidence>
<dbReference type="PROSITE" id="PS50114">
    <property type="entry name" value="GATA_ZN_FINGER_2"/>
    <property type="match status" value="1"/>
</dbReference>
<dbReference type="OrthoDB" id="4044625at2759"/>
<dbReference type="FunFam" id="3.30.50.10:FF:000046">
    <property type="entry name" value="Gat4p"/>
    <property type="match status" value="1"/>
</dbReference>
<proteinExistence type="predicted"/>
<dbReference type="GO" id="GO:0043565">
    <property type="term" value="F:sequence-specific DNA binding"/>
    <property type="evidence" value="ECO:0007669"/>
    <property type="project" value="InterPro"/>
</dbReference>
<keyword evidence="1" id="KW-0479">Metal-binding</keyword>
<dbReference type="Gene3D" id="3.30.50.10">
    <property type="entry name" value="Erythroid Transcription Factor GATA-1, subunit A"/>
    <property type="match status" value="1"/>
</dbReference>
<keyword evidence="2 4" id="KW-0863">Zinc-finger</keyword>
<dbReference type="GeneID" id="54634184"/>
<dbReference type="GO" id="GO:0008270">
    <property type="term" value="F:zinc ion binding"/>
    <property type="evidence" value="ECO:0007669"/>
    <property type="project" value="UniProtKB-KW"/>
</dbReference>
<evidence type="ECO:0000256" key="2">
    <source>
        <dbReference type="ARBA" id="ARBA00022771"/>
    </source>
</evidence>
<name>A0A8B8V149_SACPA</name>
<accession>A0A8B8V149</accession>
<dbReference type="PROSITE" id="PS00344">
    <property type="entry name" value="GATA_ZN_FINGER_1"/>
    <property type="match status" value="1"/>
</dbReference>
<feature type="domain" description="GATA-type" evidence="6">
    <location>
        <begin position="126"/>
        <end position="162"/>
    </location>
</feature>
<reference evidence="7" key="2">
    <citation type="submission" date="2020-01" db="EMBL/GenBank/DDBJ databases">
        <title>Population-level Yeast Reference Genomes.</title>
        <authorList>
            <person name="Yue J.-X."/>
        </authorList>
    </citation>
    <scope>NUCLEOTIDE SEQUENCE</scope>
    <source>
        <strain evidence="7">CBS432</strain>
    </source>
</reference>
<dbReference type="RefSeq" id="XP_033769739.1">
    <property type="nucleotide sequence ID" value="XM_033913848.1"/>
</dbReference>
<dbReference type="GO" id="GO:0006355">
    <property type="term" value="P:regulation of DNA-templated transcription"/>
    <property type="evidence" value="ECO:0007669"/>
    <property type="project" value="InterPro"/>
</dbReference>
<gene>
    <name evidence="7" type="primary">ECM23</name>
    <name evidence="7" type="ORF">SPAR_P02420</name>
</gene>
<feature type="region of interest" description="Disordered" evidence="5">
    <location>
        <begin position="79"/>
        <end position="125"/>
    </location>
</feature>
<evidence type="ECO:0000256" key="3">
    <source>
        <dbReference type="ARBA" id="ARBA00022833"/>
    </source>
</evidence>
<dbReference type="InterPro" id="IPR000679">
    <property type="entry name" value="Znf_GATA"/>
</dbReference>
<protein>
    <submittedName>
        <fullName evidence="7">Ecm23p</fullName>
    </submittedName>
</protein>
<evidence type="ECO:0000256" key="1">
    <source>
        <dbReference type="ARBA" id="ARBA00022723"/>
    </source>
</evidence>
<dbReference type="InterPro" id="IPR013088">
    <property type="entry name" value="Znf_NHR/GATA"/>
</dbReference>
<dbReference type="SMART" id="SM00401">
    <property type="entry name" value="ZnF_GATA"/>
    <property type="match status" value="1"/>
</dbReference>
<reference evidence="7" key="1">
    <citation type="journal article" date="2017" name="Nat. Genet.">
        <title>Contrasting evolutionary genome dynamics between domesticated and wild yeasts.</title>
        <authorList>
            <person name="Yue J.X."/>
            <person name="Li J."/>
            <person name="Aigrain L."/>
            <person name="Hallin J."/>
            <person name="Persson K."/>
            <person name="Oliver K."/>
            <person name="Bergstrom A."/>
            <person name="Coupland P."/>
            <person name="Warringer J."/>
            <person name="Lagomarsino M.C."/>
            <person name="Fischer G."/>
            <person name="Durbin R."/>
            <person name="Liti G."/>
        </authorList>
    </citation>
    <scope>NUCLEOTIDE SEQUENCE</scope>
    <source>
        <strain evidence="7">CBS432</strain>
    </source>
</reference>
<evidence type="ECO:0000256" key="4">
    <source>
        <dbReference type="PROSITE-ProRule" id="PRU00094"/>
    </source>
</evidence>
<dbReference type="KEGG" id="spao:SPAR_P02420"/>